<dbReference type="Pfam" id="PF20466">
    <property type="entry name" value="MmeI_TRD"/>
    <property type="match status" value="1"/>
</dbReference>
<evidence type="ECO:0000259" key="6">
    <source>
        <dbReference type="Pfam" id="PF20465"/>
    </source>
</evidence>
<evidence type="ECO:0000256" key="2">
    <source>
        <dbReference type="ARBA" id="ARBA00022603"/>
    </source>
</evidence>
<feature type="domain" description="MmeI-like helicase spacer" evidence="6">
    <location>
        <begin position="219"/>
        <end position="290"/>
    </location>
</feature>
<feature type="domain" description="MmeI-like N-terminal" evidence="5">
    <location>
        <begin position="8"/>
        <end position="179"/>
    </location>
</feature>
<evidence type="ECO:0000256" key="1">
    <source>
        <dbReference type="ARBA" id="ARBA00011900"/>
    </source>
</evidence>
<dbReference type="EC" id="2.1.1.72" evidence="1"/>
<dbReference type="RefSeq" id="WP_320001940.1">
    <property type="nucleotide sequence ID" value="NZ_CP138348.1"/>
</dbReference>
<dbReference type="Pfam" id="PF20473">
    <property type="entry name" value="MmeI_Mtase"/>
    <property type="match status" value="1"/>
</dbReference>
<proteinExistence type="predicted"/>
<keyword evidence="2 9" id="KW-0489">Methyltransferase</keyword>
<comment type="catalytic activity">
    <reaction evidence="4">
        <text>a 2'-deoxyadenosine in DNA + S-adenosyl-L-methionine = an N(6)-methyl-2'-deoxyadenosine in DNA + S-adenosyl-L-homocysteine + H(+)</text>
        <dbReference type="Rhea" id="RHEA:15197"/>
        <dbReference type="Rhea" id="RHEA-COMP:12418"/>
        <dbReference type="Rhea" id="RHEA-COMP:12419"/>
        <dbReference type="ChEBI" id="CHEBI:15378"/>
        <dbReference type="ChEBI" id="CHEBI:57856"/>
        <dbReference type="ChEBI" id="CHEBI:59789"/>
        <dbReference type="ChEBI" id="CHEBI:90615"/>
        <dbReference type="ChEBI" id="CHEBI:90616"/>
        <dbReference type="EC" id="2.1.1.72"/>
    </reaction>
</comment>
<dbReference type="GO" id="GO:0032259">
    <property type="term" value="P:methylation"/>
    <property type="evidence" value="ECO:0007669"/>
    <property type="project" value="UniProtKB-KW"/>
</dbReference>
<accession>A0AAF0ZHN2</accession>
<dbReference type="EMBL" id="CP138348">
    <property type="protein sequence ID" value="WPF89524.1"/>
    <property type="molecule type" value="Genomic_DNA"/>
</dbReference>
<dbReference type="InterPro" id="IPR029063">
    <property type="entry name" value="SAM-dependent_MTases_sf"/>
</dbReference>
<evidence type="ECO:0000259" key="5">
    <source>
        <dbReference type="Pfam" id="PF20464"/>
    </source>
</evidence>
<dbReference type="Pfam" id="PF20464">
    <property type="entry name" value="MmeI_N"/>
    <property type="match status" value="1"/>
</dbReference>
<dbReference type="InterPro" id="IPR046819">
    <property type="entry name" value="MmeI_hel"/>
</dbReference>
<dbReference type="Gene3D" id="3.40.50.150">
    <property type="entry name" value="Vaccinia Virus protein VP39"/>
    <property type="match status" value="1"/>
</dbReference>
<protein>
    <recommendedName>
        <fullName evidence="1">site-specific DNA-methyltransferase (adenine-specific)</fullName>
        <ecNumber evidence="1">2.1.1.72</ecNumber>
    </recommendedName>
</protein>
<feature type="domain" description="MmeI-like target recognition" evidence="7">
    <location>
        <begin position="628"/>
        <end position="829"/>
    </location>
</feature>
<evidence type="ECO:0000256" key="4">
    <source>
        <dbReference type="ARBA" id="ARBA00047942"/>
    </source>
</evidence>
<evidence type="ECO:0000259" key="8">
    <source>
        <dbReference type="Pfam" id="PF20473"/>
    </source>
</evidence>
<organism evidence="9">
    <name type="scientific">Cyanobacterium aponinum AL20115</name>
    <dbReference type="NCBI Taxonomy" id="3090662"/>
    <lineage>
        <taxon>Bacteria</taxon>
        <taxon>Bacillati</taxon>
        <taxon>Cyanobacteriota</taxon>
        <taxon>Cyanophyceae</taxon>
        <taxon>Oscillatoriophycideae</taxon>
        <taxon>Chroococcales</taxon>
        <taxon>Geminocystaceae</taxon>
        <taxon>Cyanobacterium</taxon>
    </lineage>
</organism>
<name>A0AAF0ZHN2_9CHRO</name>
<dbReference type="InterPro" id="IPR046817">
    <property type="entry name" value="MmeI_N"/>
</dbReference>
<dbReference type="PRINTS" id="PR00507">
    <property type="entry name" value="N12N6MTFRASE"/>
</dbReference>
<dbReference type="PROSITE" id="PS00092">
    <property type="entry name" value="N6_MTASE"/>
    <property type="match status" value="1"/>
</dbReference>
<reference evidence="9" key="1">
    <citation type="submission" date="2023-11" db="EMBL/GenBank/DDBJ databases">
        <title>Genome sequence of Cyanobacterium aponinum BCRC AL20115.</title>
        <authorList>
            <person name="Chang H.-Y."/>
            <person name="Lin K.-M."/>
            <person name="Hsueh H.-T."/>
            <person name="Chu H.-A."/>
            <person name="Kuo C.-H."/>
        </authorList>
    </citation>
    <scope>NUCLEOTIDE SEQUENCE</scope>
    <source>
        <strain evidence="9">AL20115</strain>
    </source>
</reference>
<evidence type="ECO:0000313" key="9">
    <source>
        <dbReference type="EMBL" id="WPF89524.1"/>
    </source>
</evidence>
<keyword evidence="3" id="KW-0808">Transferase</keyword>
<dbReference type="AlphaFoldDB" id="A0AAF0ZHN2"/>
<dbReference type="InterPro" id="IPR046816">
    <property type="entry name" value="MmeI_Mtase"/>
</dbReference>
<dbReference type="InterPro" id="IPR046820">
    <property type="entry name" value="MmeI_TRD"/>
</dbReference>
<dbReference type="InterPro" id="IPR002052">
    <property type="entry name" value="DNA_methylase_N6_adenine_CS"/>
</dbReference>
<sequence>MTTNSPENLEKFITFCKQHIKGQERKEAQIFLDRFFQGFGYDGALEAGAKYEEAIKKGSKKKNTGFADLVWKPKLLIEMKRRGEDLSKHYAQAFEYWSRLVPNRPRYVILCNFDEFWIFDFNLQLDEPVDIVKIEDLIHRQSAFNFMMRGDVKSIFKNNQVDVTEKAGRRLGELFQILQNRLLRGVGEDKHLLTEVGGNKSTVTPLSCGRGAGGEGIIKIQRFILQCVLAMFAEDRGLLPHNLFIRCVEECLEGASSYDVLGGLFREMNNRGVTPAGKYQGVEYFNGGLFATVEAIELTKPELEILATVARQDWSKVRPAIFGNIFEGTVNAQQRHSYGIHYTSEADIMKIVRPTISKYWEDLIDSANTIKDLTNLQLKLQEYKVLDPACGSGNFLYIAYQELKRIEQLLLDKIKSKTKGNNQQFNLSFVTPNQFYGMDVNPFAVELAKVTLMIARKVAIDKFNLTEPALPLDSLDNNIICCDALFTDWVKADAIIGNPPFLGGQRIRLELGDNYAEKVFKKFAEVKGKVDFCTYWFRLAHENIKEKGRIGLVATNTISQGVARKASLDYILTNKGYIHEAFSSQKWSGEAAVYVSIVNWCYEQQKEYYLDDKLVESINSSLTKSVDVTQAKKLKINSNYCFKGVQPTGKDFIISEEKVKEWINNNSKNKKVLKQFLDAKDLAKNPHGKPSRWIIDFNDLDLELACDYQQPFQYVKENVKPERDKNRRETTRLNWWKFGEKRPLMREAIKHLPYYFAIPRVSKWFIFLPVSISILPSDLTVVVASDDFYILGILTSKIHRLWVKAQSSTLGQTTRYTHNTCFETFPFPSPPTPLPKGEGSNKIVQQIRDKMTELHEYRTEQMERKSWGITQLYNAFFHEPSSKLYQLHQQLDKLVMKAYNFDENGDILEQLLNLNIAISEMEN</sequence>
<feature type="domain" description="MmeI-like DNA-methyltransferase" evidence="8">
    <location>
        <begin position="368"/>
        <end position="605"/>
    </location>
</feature>
<dbReference type="SUPFAM" id="SSF53335">
    <property type="entry name" value="S-adenosyl-L-methionine-dependent methyltransferases"/>
    <property type="match status" value="1"/>
</dbReference>
<dbReference type="PANTHER" id="PTHR33841:SF1">
    <property type="entry name" value="DNA METHYLTRANSFERASE A"/>
    <property type="match status" value="1"/>
</dbReference>
<dbReference type="REBASE" id="775666">
    <property type="entry name" value="Cap5ORF4440P"/>
</dbReference>
<evidence type="ECO:0000259" key="7">
    <source>
        <dbReference type="Pfam" id="PF20466"/>
    </source>
</evidence>
<dbReference type="PANTHER" id="PTHR33841">
    <property type="entry name" value="DNA METHYLTRANSFERASE YEEA-RELATED"/>
    <property type="match status" value="1"/>
</dbReference>
<dbReference type="GO" id="GO:0003676">
    <property type="term" value="F:nucleic acid binding"/>
    <property type="evidence" value="ECO:0007669"/>
    <property type="project" value="InterPro"/>
</dbReference>
<dbReference type="GO" id="GO:0009007">
    <property type="term" value="F:site-specific DNA-methyltransferase (adenine-specific) activity"/>
    <property type="evidence" value="ECO:0007669"/>
    <property type="project" value="UniProtKB-EC"/>
</dbReference>
<dbReference type="Pfam" id="PF20465">
    <property type="entry name" value="MmeI_hel"/>
    <property type="match status" value="1"/>
</dbReference>
<dbReference type="InterPro" id="IPR050953">
    <property type="entry name" value="N4_N6_ade-DNA_methylase"/>
</dbReference>
<evidence type="ECO:0000256" key="3">
    <source>
        <dbReference type="ARBA" id="ARBA00022679"/>
    </source>
</evidence>
<gene>
    <name evidence="9" type="ORF">SAY89_04440</name>
</gene>